<dbReference type="PANTHER" id="PTHR42866:SF2">
    <property type="entry name" value="3-DEOXY-MANNO-OCTULOSONATE CYTIDYLYLTRANSFERASE, MITOCHONDRIAL"/>
    <property type="match status" value="1"/>
</dbReference>
<dbReference type="InterPro" id="IPR004528">
    <property type="entry name" value="KdsB"/>
</dbReference>
<evidence type="ECO:0000313" key="6">
    <source>
        <dbReference type="Proteomes" id="UP000325286"/>
    </source>
</evidence>
<comment type="subcellular location">
    <subcellularLocation>
        <location evidence="4">Cytoplasm</location>
    </subcellularLocation>
</comment>
<name>A0A5B9QW98_9BACT</name>
<dbReference type="SUPFAM" id="SSF53448">
    <property type="entry name" value="Nucleotide-diphospho-sugar transferases"/>
    <property type="match status" value="1"/>
</dbReference>
<accession>A0A5B9QW98</accession>
<gene>
    <name evidence="5" type="primary">kpsU</name>
    <name evidence="4" type="synonym">kdsB</name>
    <name evidence="5" type="ORF">UC8_53610</name>
</gene>
<dbReference type="Proteomes" id="UP000325286">
    <property type="component" value="Chromosome"/>
</dbReference>
<dbReference type="PANTHER" id="PTHR42866">
    <property type="entry name" value="3-DEOXY-MANNO-OCTULOSONATE CYTIDYLYLTRANSFERASE"/>
    <property type="match status" value="1"/>
</dbReference>
<dbReference type="OrthoDB" id="9815559at2"/>
<dbReference type="GO" id="GO:0033468">
    <property type="term" value="P:CMP-keto-3-deoxy-D-manno-octulosonic acid biosynthetic process"/>
    <property type="evidence" value="ECO:0007669"/>
    <property type="project" value="UniProtKB-UniRule"/>
</dbReference>
<reference evidence="5 6" key="1">
    <citation type="submission" date="2019-08" db="EMBL/GenBank/DDBJ databases">
        <title>Deep-cultivation of Planctomycetes and their phenomic and genomic characterization uncovers novel biology.</title>
        <authorList>
            <person name="Wiegand S."/>
            <person name="Jogler M."/>
            <person name="Boedeker C."/>
            <person name="Pinto D."/>
            <person name="Vollmers J."/>
            <person name="Rivas-Marin E."/>
            <person name="Kohn T."/>
            <person name="Peeters S.H."/>
            <person name="Heuer A."/>
            <person name="Rast P."/>
            <person name="Oberbeckmann S."/>
            <person name="Bunk B."/>
            <person name="Jeske O."/>
            <person name="Meyerdierks A."/>
            <person name="Storesund J.E."/>
            <person name="Kallscheuer N."/>
            <person name="Luecker S."/>
            <person name="Lage O.M."/>
            <person name="Pohl T."/>
            <person name="Merkel B.J."/>
            <person name="Hornburger P."/>
            <person name="Mueller R.-W."/>
            <person name="Bruemmer F."/>
            <person name="Labrenz M."/>
            <person name="Spormann A.M."/>
            <person name="Op den Camp H."/>
            <person name="Overmann J."/>
            <person name="Amann R."/>
            <person name="Jetten M.S.M."/>
            <person name="Mascher T."/>
            <person name="Medema M.H."/>
            <person name="Devos D.P."/>
            <person name="Kaster A.-K."/>
            <person name="Ovreas L."/>
            <person name="Rohde M."/>
            <person name="Galperin M.Y."/>
            <person name="Jogler C."/>
        </authorList>
    </citation>
    <scope>NUCLEOTIDE SEQUENCE [LARGE SCALE GENOMIC DNA]</scope>
    <source>
        <strain evidence="5 6">UC8</strain>
    </source>
</reference>
<evidence type="ECO:0000256" key="2">
    <source>
        <dbReference type="ARBA" id="ARBA00022695"/>
    </source>
</evidence>
<comment type="catalytic activity">
    <reaction evidence="4">
        <text>3-deoxy-alpha-D-manno-oct-2-ulosonate + CTP = CMP-3-deoxy-beta-D-manno-octulosonate + diphosphate</text>
        <dbReference type="Rhea" id="RHEA:23448"/>
        <dbReference type="ChEBI" id="CHEBI:33019"/>
        <dbReference type="ChEBI" id="CHEBI:37563"/>
        <dbReference type="ChEBI" id="CHEBI:85986"/>
        <dbReference type="ChEBI" id="CHEBI:85987"/>
        <dbReference type="EC" id="2.7.7.38"/>
    </reaction>
</comment>
<dbReference type="GO" id="GO:0008690">
    <property type="term" value="F:3-deoxy-manno-octulosonate cytidylyltransferase activity"/>
    <property type="evidence" value="ECO:0007669"/>
    <property type="project" value="UniProtKB-UniRule"/>
</dbReference>
<comment type="similarity">
    <text evidence="4">Belongs to the KdsB family.</text>
</comment>
<dbReference type="Gene3D" id="3.90.550.10">
    <property type="entry name" value="Spore Coat Polysaccharide Biosynthesis Protein SpsA, Chain A"/>
    <property type="match status" value="1"/>
</dbReference>
<dbReference type="NCBIfam" id="TIGR00466">
    <property type="entry name" value="kdsB"/>
    <property type="match status" value="1"/>
</dbReference>
<dbReference type="Pfam" id="PF02348">
    <property type="entry name" value="CTP_transf_3"/>
    <property type="match status" value="1"/>
</dbReference>
<dbReference type="GO" id="GO:0005829">
    <property type="term" value="C:cytosol"/>
    <property type="evidence" value="ECO:0007669"/>
    <property type="project" value="TreeGrafter"/>
</dbReference>
<keyword evidence="6" id="KW-1185">Reference proteome</keyword>
<comment type="function">
    <text evidence="4">Activates KDO (a required 8-carbon sugar) for incorporation into bacterial lipopolysaccharide in Gram-negative bacteria.</text>
</comment>
<protein>
    <recommendedName>
        <fullName evidence="4">3-deoxy-manno-octulosonate cytidylyltransferase</fullName>
        <ecNumber evidence="4">2.7.7.38</ecNumber>
    </recommendedName>
    <alternativeName>
        <fullName evidence="4">CMP-2-keto-3-deoxyoctulosonic acid synthase</fullName>
        <shortName evidence="4">CKS</shortName>
        <shortName evidence="4">CMP-KDO synthase</shortName>
    </alternativeName>
</protein>
<dbReference type="CDD" id="cd02517">
    <property type="entry name" value="CMP-KDO-Synthetase"/>
    <property type="match status" value="1"/>
</dbReference>
<keyword evidence="2 4" id="KW-0548">Nucleotidyltransferase</keyword>
<keyword evidence="3 4" id="KW-0448">Lipopolysaccharide biosynthesis</keyword>
<dbReference type="HAMAP" id="MF_00057">
    <property type="entry name" value="KdsB"/>
    <property type="match status" value="1"/>
</dbReference>
<dbReference type="GO" id="GO:0009103">
    <property type="term" value="P:lipopolysaccharide biosynthetic process"/>
    <property type="evidence" value="ECO:0007669"/>
    <property type="project" value="UniProtKB-UniRule"/>
</dbReference>
<evidence type="ECO:0000256" key="4">
    <source>
        <dbReference type="HAMAP-Rule" id="MF_00057"/>
    </source>
</evidence>
<keyword evidence="1 4" id="KW-0808">Transferase</keyword>
<dbReference type="AlphaFoldDB" id="A0A5B9QW98"/>
<evidence type="ECO:0000256" key="1">
    <source>
        <dbReference type="ARBA" id="ARBA00022679"/>
    </source>
</evidence>
<dbReference type="InterPro" id="IPR003329">
    <property type="entry name" value="Cytidylyl_trans"/>
</dbReference>
<dbReference type="RefSeq" id="WP_068131387.1">
    <property type="nucleotide sequence ID" value="NZ_CP042914.1"/>
</dbReference>
<dbReference type="UniPathway" id="UPA00358">
    <property type="reaction ID" value="UER00476"/>
</dbReference>
<proteinExistence type="inferred from homology"/>
<dbReference type="EC" id="2.7.7.38" evidence="4"/>
<keyword evidence="4" id="KW-0963">Cytoplasm</keyword>
<dbReference type="NCBIfam" id="NF003952">
    <property type="entry name" value="PRK05450.1-5"/>
    <property type="match status" value="1"/>
</dbReference>
<sequence length="249" mass="27385">MNTHVVIPARLASSRLPEKLLLRVDERSVLQHTHDAAQRAEGISGVTVAVDDPRLAQEVDGFGGRALMTSVDCQSGTDRIAEVAATMPEVDVFVNVQGDEPEIDPAAIELVSRLLVEHPEADMATVATPIRDPALWEDPNCVKVVMDAGGRALYFSRAAVPFVRDGGPPADFAAEPPMFWQHVGLYAYRRDFLLWFAAQPPAALEQLEKLEQLRALAAGRRIVVGRIDTVARGIDTLEDFEDFCQRFEN</sequence>
<dbReference type="KEGG" id="rul:UC8_53610"/>
<organism evidence="5 6">
    <name type="scientific">Roseimaritima ulvae</name>
    <dbReference type="NCBI Taxonomy" id="980254"/>
    <lineage>
        <taxon>Bacteria</taxon>
        <taxon>Pseudomonadati</taxon>
        <taxon>Planctomycetota</taxon>
        <taxon>Planctomycetia</taxon>
        <taxon>Pirellulales</taxon>
        <taxon>Pirellulaceae</taxon>
        <taxon>Roseimaritima</taxon>
    </lineage>
</organism>
<dbReference type="EMBL" id="CP042914">
    <property type="protein sequence ID" value="QEG43314.1"/>
    <property type="molecule type" value="Genomic_DNA"/>
</dbReference>
<comment type="pathway">
    <text evidence="4">Nucleotide-sugar biosynthesis; CMP-3-deoxy-D-manno-octulosonate biosynthesis; CMP-3-deoxy-D-manno-octulosonate from 3-deoxy-D-manno-octulosonate and CTP: step 1/1.</text>
</comment>
<dbReference type="InterPro" id="IPR029044">
    <property type="entry name" value="Nucleotide-diphossugar_trans"/>
</dbReference>
<evidence type="ECO:0000256" key="3">
    <source>
        <dbReference type="ARBA" id="ARBA00022985"/>
    </source>
</evidence>
<evidence type="ECO:0000313" key="5">
    <source>
        <dbReference type="EMBL" id="QEG43314.1"/>
    </source>
</evidence>